<reference evidence="1 2" key="1">
    <citation type="submission" date="2016-10" db="EMBL/GenBank/DDBJ databases">
        <title>Draft genome sequences of four alkaliphilic bacteria belonging to the Anaerobacillus genus.</title>
        <authorList>
            <person name="Bassil N.M."/>
            <person name="Lloyd J.R."/>
        </authorList>
    </citation>
    <scope>NUCLEOTIDE SEQUENCE [LARGE SCALE GENOMIC DNA]</scope>
    <source>
        <strain evidence="1 2">DSM 18345</strain>
    </source>
</reference>
<gene>
    <name evidence="1" type="ORF">BKP37_07400</name>
</gene>
<dbReference type="AlphaFoldDB" id="A0A1S2LTV4"/>
<evidence type="ECO:0000313" key="2">
    <source>
        <dbReference type="Proteomes" id="UP000179524"/>
    </source>
</evidence>
<protein>
    <recommendedName>
        <fullName evidence="3">DUF2487 domain-containing protein</fullName>
    </recommendedName>
</protein>
<name>A0A1S2LTV4_9BACI</name>
<sequence>MKWQAKEIDLYLQAKEYVDTAIIPLVPISLEDDFKKTIQVGEFIALFCDELEKQFKGRVFQFPPYTYIKKQNLYGCLEKLIELETYLKKYGFRHVIYLTSDSTWEQTESSITQLIYISAISLEELDKKQITNELSKQVKQLLPMLMNKWQNES</sequence>
<dbReference type="Proteomes" id="UP000179524">
    <property type="component" value="Unassembled WGS sequence"/>
</dbReference>
<dbReference type="OrthoDB" id="2678750at2"/>
<organism evidence="1 2">
    <name type="scientific">Anaerobacillus alkalilacustris</name>
    <dbReference type="NCBI Taxonomy" id="393763"/>
    <lineage>
        <taxon>Bacteria</taxon>
        <taxon>Bacillati</taxon>
        <taxon>Bacillota</taxon>
        <taxon>Bacilli</taxon>
        <taxon>Bacillales</taxon>
        <taxon>Bacillaceae</taxon>
        <taxon>Anaerobacillus</taxon>
    </lineage>
</organism>
<comment type="caution">
    <text evidence="1">The sequence shown here is derived from an EMBL/GenBank/DDBJ whole genome shotgun (WGS) entry which is preliminary data.</text>
</comment>
<dbReference type="InterPro" id="IPR019615">
    <property type="entry name" value="DUF2487"/>
</dbReference>
<dbReference type="Pfam" id="PF10673">
    <property type="entry name" value="DUF2487"/>
    <property type="match status" value="1"/>
</dbReference>
<dbReference type="RefSeq" id="WP_071308963.1">
    <property type="nucleotide sequence ID" value="NZ_MLQR01000016.1"/>
</dbReference>
<proteinExistence type="predicted"/>
<evidence type="ECO:0000313" key="1">
    <source>
        <dbReference type="EMBL" id="OIJ14795.1"/>
    </source>
</evidence>
<keyword evidence="2" id="KW-1185">Reference proteome</keyword>
<dbReference type="EMBL" id="MLQR01000016">
    <property type="protein sequence ID" value="OIJ14795.1"/>
    <property type="molecule type" value="Genomic_DNA"/>
</dbReference>
<accession>A0A1S2LTV4</accession>
<evidence type="ECO:0008006" key="3">
    <source>
        <dbReference type="Google" id="ProtNLM"/>
    </source>
</evidence>